<comment type="similarity">
    <text evidence="2">Belongs to the metallophosphoesterase superfamily. YfcE family.</text>
</comment>
<accession>A0ABR8WPQ8</accession>
<evidence type="ECO:0000259" key="7">
    <source>
        <dbReference type="Pfam" id="PF12850"/>
    </source>
</evidence>
<dbReference type="Gene3D" id="3.30.750.180">
    <property type="entry name" value="GpdQ, beta-strand dimerisation domain"/>
    <property type="match status" value="1"/>
</dbReference>
<reference evidence="8 9" key="1">
    <citation type="submission" date="2020-08" db="EMBL/GenBank/DDBJ databases">
        <title>A Genomic Blueprint of the Chicken Gut Microbiome.</title>
        <authorList>
            <person name="Gilroy R."/>
            <person name="Ravi A."/>
            <person name="Getino M."/>
            <person name="Pursley I."/>
            <person name="Horton D.L."/>
            <person name="Alikhan N.-F."/>
            <person name="Baker D."/>
            <person name="Gharbi K."/>
            <person name="Hall N."/>
            <person name="Watson M."/>
            <person name="Adriaenssens E.M."/>
            <person name="Foster-Nyarko E."/>
            <person name="Jarju S."/>
            <person name="Secka A."/>
            <person name="Antonio M."/>
            <person name="Oren A."/>
            <person name="Chaudhuri R."/>
            <person name="La Ragione R.M."/>
            <person name="Hildebrand F."/>
            <person name="Pallen M.J."/>
        </authorList>
    </citation>
    <scope>NUCLEOTIDE SEQUENCE [LARGE SCALE GENOMIC DNA]</scope>
    <source>
        <strain evidence="8 9">Sa1CVA4</strain>
    </source>
</reference>
<dbReference type="Pfam" id="PF12850">
    <property type="entry name" value="Metallophos_2"/>
    <property type="match status" value="1"/>
</dbReference>
<keyword evidence="3 5" id="KW-0808">Transferase</keyword>
<feature type="domain" description="Calcineurin-like phosphoesterase" evidence="7">
    <location>
        <begin position="190"/>
        <end position="376"/>
    </location>
</feature>
<evidence type="ECO:0000259" key="6">
    <source>
        <dbReference type="Pfam" id="PF00551"/>
    </source>
</evidence>
<dbReference type="Proteomes" id="UP000626242">
    <property type="component" value="Unassembled WGS sequence"/>
</dbReference>
<dbReference type="PANTHER" id="PTHR43369:SF2">
    <property type="entry name" value="PHOSPHORIBOSYLGLYCINAMIDE FORMYLTRANSFERASE"/>
    <property type="match status" value="1"/>
</dbReference>
<feature type="binding site" evidence="5">
    <location>
        <begin position="12"/>
        <end position="14"/>
    </location>
    <ligand>
        <name>N(1)-(5-phospho-beta-D-ribosyl)glycinamide</name>
        <dbReference type="ChEBI" id="CHEBI:143788"/>
    </ligand>
</feature>
<evidence type="ECO:0000256" key="3">
    <source>
        <dbReference type="ARBA" id="ARBA00022679"/>
    </source>
</evidence>
<evidence type="ECO:0000256" key="2">
    <source>
        <dbReference type="ARBA" id="ARBA00008950"/>
    </source>
</evidence>
<gene>
    <name evidence="5 8" type="primary">purN</name>
    <name evidence="8" type="ORF">H9628_10660</name>
</gene>
<feature type="domain" description="Formyl transferase N-terminal" evidence="6">
    <location>
        <begin position="3"/>
        <end position="181"/>
    </location>
</feature>
<evidence type="ECO:0000256" key="1">
    <source>
        <dbReference type="ARBA" id="ARBA00005054"/>
    </source>
</evidence>
<comment type="caution">
    <text evidence="5">Lacks conserved residue(s) required for the propagation of feature annotation.</text>
</comment>
<dbReference type="InterPro" id="IPR042283">
    <property type="entry name" value="GpdQ_catalytic"/>
</dbReference>
<dbReference type="InterPro" id="IPR036477">
    <property type="entry name" value="Formyl_transf_N_sf"/>
</dbReference>
<dbReference type="GO" id="GO:0004644">
    <property type="term" value="F:phosphoribosylglycinamide formyltransferase activity"/>
    <property type="evidence" value="ECO:0007669"/>
    <property type="project" value="UniProtKB-EC"/>
</dbReference>
<dbReference type="CDD" id="cd08645">
    <property type="entry name" value="FMT_core_GART"/>
    <property type="match status" value="1"/>
</dbReference>
<proteinExistence type="inferred from homology"/>
<evidence type="ECO:0000313" key="9">
    <source>
        <dbReference type="Proteomes" id="UP000626242"/>
    </source>
</evidence>
<comment type="similarity">
    <text evidence="5">Belongs to the GART family.</text>
</comment>
<dbReference type="Gene3D" id="3.40.50.170">
    <property type="entry name" value="Formyl transferase, N-terminal domain"/>
    <property type="match status" value="1"/>
</dbReference>
<dbReference type="InterPro" id="IPR002376">
    <property type="entry name" value="Formyl_transf_N"/>
</dbReference>
<dbReference type="SUPFAM" id="SSF56300">
    <property type="entry name" value="Metallo-dependent phosphatases"/>
    <property type="match status" value="1"/>
</dbReference>
<comment type="caution">
    <text evidence="8">The sequence shown here is derived from an EMBL/GenBank/DDBJ whole genome shotgun (WGS) entry which is preliminary data.</text>
</comment>
<evidence type="ECO:0000313" key="8">
    <source>
        <dbReference type="EMBL" id="MBD8018933.1"/>
    </source>
</evidence>
<name>A0ABR8WPQ8_9FLAO</name>
<feature type="binding site" evidence="5">
    <location>
        <position position="101"/>
    </location>
    <ligand>
        <name>(6R)-10-formyltetrahydrofolate</name>
        <dbReference type="ChEBI" id="CHEBI:195366"/>
    </ligand>
</feature>
<evidence type="ECO:0000256" key="5">
    <source>
        <dbReference type="HAMAP-Rule" id="MF_01930"/>
    </source>
</evidence>
<dbReference type="EC" id="2.1.2.2" evidence="5"/>
<comment type="function">
    <text evidence="5">Catalyzes the transfer of a formyl group from 10-formyltetrahydrofolate to 5-phospho-ribosyl-glycinamide (GAR), producing 5-phospho-ribosyl-N-formylglycinamide (FGAR) and tetrahydrofolate.</text>
</comment>
<sequence length="421" mass="47076">MKQICVLVSGSGSNLQRIIDATISGEIKNAEVNLVIADRDCYALKRAANHEIRTLLIPRGKGFSAKLSEAVSTDTDLVVLAGFLSILNNEFCEKFKGKIINIHPALLPKFGGKGMWGNHVHEAVLKAGEKKSGATVHYVTSGIDEGEIILQKSFDITSNDSVENISAKVHEIEHEIFPKAIDQILNNTGKIAFITDLHMLEKNVEKKGIKTVQNWKTVLEDARNRGISSIVFGGDLGEKEALKILEEDIIGFYCQVILGNHDKIKHLDKFFPQAKGKEELFYTTIIAGADGIFLDTSSYKLSEEQQTFLQEWLTNANNPVIFIHHPVLGDGSWMDKEHPLKNREKVQEILKESGKNITLISGHYHHFHDETTGSIRQIIAPAVSYQILKQKDYKADKKSFGYLILDFTKPQLEVEQVLFSV</sequence>
<feature type="active site" description="Proton donor" evidence="5">
    <location>
        <position position="103"/>
    </location>
</feature>
<dbReference type="InterPro" id="IPR004607">
    <property type="entry name" value="GART"/>
</dbReference>
<organism evidence="8 9">
    <name type="scientific">Kaistella pullorum</name>
    <dbReference type="NCBI Taxonomy" id="2763074"/>
    <lineage>
        <taxon>Bacteria</taxon>
        <taxon>Pseudomonadati</taxon>
        <taxon>Bacteroidota</taxon>
        <taxon>Flavobacteriia</taxon>
        <taxon>Flavobacteriales</taxon>
        <taxon>Weeksellaceae</taxon>
        <taxon>Chryseobacterium group</taxon>
        <taxon>Kaistella</taxon>
    </lineage>
</organism>
<dbReference type="HAMAP" id="MF_01930">
    <property type="entry name" value="PurN"/>
    <property type="match status" value="1"/>
</dbReference>
<dbReference type="SUPFAM" id="SSF53328">
    <property type="entry name" value="Formyltransferase"/>
    <property type="match status" value="1"/>
</dbReference>
<dbReference type="NCBIfam" id="TIGR00639">
    <property type="entry name" value="PurN"/>
    <property type="match status" value="1"/>
</dbReference>
<feature type="site" description="Raises pKa of active site His" evidence="5">
    <location>
        <position position="144"/>
    </location>
</feature>
<keyword evidence="4 5" id="KW-0658">Purine biosynthesis</keyword>
<comment type="catalytic activity">
    <reaction evidence="5">
        <text>N(1)-(5-phospho-beta-D-ribosyl)glycinamide + (6R)-10-formyltetrahydrofolate = N(2)-formyl-N(1)-(5-phospho-beta-D-ribosyl)glycinamide + (6S)-5,6,7,8-tetrahydrofolate + H(+)</text>
        <dbReference type="Rhea" id="RHEA:15053"/>
        <dbReference type="ChEBI" id="CHEBI:15378"/>
        <dbReference type="ChEBI" id="CHEBI:57453"/>
        <dbReference type="ChEBI" id="CHEBI:143788"/>
        <dbReference type="ChEBI" id="CHEBI:147286"/>
        <dbReference type="ChEBI" id="CHEBI:195366"/>
        <dbReference type="EC" id="2.1.2.2"/>
    </reaction>
</comment>
<dbReference type="InterPro" id="IPR029052">
    <property type="entry name" value="Metallo-depent_PP-like"/>
</dbReference>
<evidence type="ECO:0000256" key="4">
    <source>
        <dbReference type="ARBA" id="ARBA00022755"/>
    </source>
</evidence>
<dbReference type="Pfam" id="PF00551">
    <property type="entry name" value="Formyl_trans_N"/>
    <property type="match status" value="1"/>
</dbReference>
<dbReference type="EMBL" id="JACSPS010000004">
    <property type="protein sequence ID" value="MBD8018933.1"/>
    <property type="molecule type" value="Genomic_DNA"/>
</dbReference>
<dbReference type="Gene3D" id="3.60.21.40">
    <property type="entry name" value="GpdQ, catalytic alpha/beta sandwich domain"/>
    <property type="match status" value="1"/>
</dbReference>
<comment type="pathway">
    <text evidence="1 5">Purine metabolism; IMP biosynthesis via de novo pathway; N(2)-formyl-N(1)-(5-phospho-D-ribosyl)glycinamide from N(1)-(5-phospho-D-ribosyl)glycinamide (10-formyl THF route): step 1/1.</text>
</comment>
<protein>
    <recommendedName>
        <fullName evidence="5">Phosphoribosylglycinamide formyltransferase</fullName>
        <ecNumber evidence="5">2.1.2.2</ecNumber>
    </recommendedName>
    <alternativeName>
        <fullName evidence="5">5'-phosphoribosylglycinamide transformylase</fullName>
    </alternativeName>
    <alternativeName>
        <fullName evidence="5">GAR transformylase</fullName>
        <shortName evidence="5">GART</shortName>
    </alternativeName>
</protein>
<dbReference type="PANTHER" id="PTHR43369">
    <property type="entry name" value="PHOSPHORIBOSYLGLYCINAMIDE FORMYLTRANSFERASE"/>
    <property type="match status" value="1"/>
</dbReference>
<keyword evidence="9" id="KW-1185">Reference proteome</keyword>
<dbReference type="InterPro" id="IPR024654">
    <property type="entry name" value="Calcineurin-like_PHP_lpxH"/>
</dbReference>
<feature type="binding site" evidence="5">
    <location>
        <position position="59"/>
    </location>
    <ligand>
        <name>(6R)-10-formyltetrahydrofolate</name>
        <dbReference type="ChEBI" id="CHEBI:195366"/>
    </ligand>
</feature>
<dbReference type="InterPro" id="IPR042281">
    <property type="entry name" value="GpdQ_beta-strand"/>
</dbReference>